<proteinExistence type="inferred from homology"/>
<evidence type="ECO:0000256" key="5">
    <source>
        <dbReference type="ARBA" id="ARBA00093765"/>
    </source>
</evidence>
<organism evidence="8 9">
    <name type="scientific">Paenibacillus xanthanilyticus</name>
    <dbReference type="NCBI Taxonomy" id="1783531"/>
    <lineage>
        <taxon>Bacteria</taxon>
        <taxon>Bacillati</taxon>
        <taxon>Bacillota</taxon>
        <taxon>Bacilli</taxon>
        <taxon>Bacillales</taxon>
        <taxon>Paenibacillaceae</taxon>
        <taxon>Paenibacillus</taxon>
    </lineage>
</organism>
<keyword evidence="3" id="KW-1005">Bacterial flagellum biogenesis</keyword>
<evidence type="ECO:0000256" key="7">
    <source>
        <dbReference type="ARBA" id="ARBA00093797"/>
    </source>
</evidence>
<dbReference type="RefSeq" id="WP_377720660.1">
    <property type="nucleotide sequence ID" value="NZ_JBHSAM010000029.1"/>
</dbReference>
<evidence type="ECO:0000256" key="3">
    <source>
        <dbReference type="ARBA" id="ARBA00022795"/>
    </source>
</evidence>
<name>A0ABV8K7N0_9BACL</name>
<evidence type="ECO:0000256" key="2">
    <source>
        <dbReference type="ARBA" id="ARBA00022490"/>
    </source>
</evidence>
<comment type="subcellular location">
    <subcellularLocation>
        <location evidence="1">Cytoplasm</location>
        <location evidence="1">Cytosol</location>
    </subcellularLocation>
</comment>
<comment type="similarity">
    <text evidence="6">Belongs to the bacillales FliT family.</text>
</comment>
<keyword evidence="4" id="KW-0143">Chaperone</keyword>
<gene>
    <name evidence="8" type="ORF">ACFOZ8_20460</name>
</gene>
<sequence length="110" mass="13201">MEQPIVRLKRLSAELVSRLGECELEDFDQYMTEREEIFENLMQGQLKPEEHEDAKRILELDKQIIIRMLQLKNEAAEELEKVQQGQRSRNLYDSSYGAHQDESLFFDRRR</sequence>
<dbReference type="InterPro" id="IPR008622">
    <property type="entry name" value="FliT"/>
</dbReference>
<dbReference type="Pfam" id="PF05400">
    <property type="entry name" value="FliT"/>
    <property type="match status" value="1"/>
</dbReference>
<accession>A0ABV8K7N0</accession>
<evidence type="ECO:0000313" key="8">
    <source>
        <dbReference type="EMBL" id="MFC4102029.1"/>
    </source>
</evidence>
<dbReference type="Proteomes" id="UP001595715">
    <property type="component" value="Unassembled WGS sequence"/>
</dbReference>
<evidence type="ECO:0000313" key="9">
    <source>
        <dbReference type="Proteomes" id="UP001595715"/>
    </source>
</evidence>
<comment type="function">
    <text evidence="5">May act as an export chaperone for the filament capping protein FliD.</text>
</comment>
<evidence type="ECO:0000256" key="6">
    <source>
        <dbReference type="ARBA" id="ARBA00093785"/>
    </source>
</evidence>
<dbReference type="EMBL" id="JBHSAM010000029">
    <property type="protein sequence ID" value="MFC4102029.1"/>
    <property type="molecule type" value="Genomic_DNA"/>
</dbReference>
<comment type="caution">
    <text evidence="8">The sequence shown here is derived from an EMBL/GenBank/DDBJ whole genome shotgun (WGS) entry which is preliminary data.</text>
</comment>
<evidence type="ECO:0000256" key="1">
    <source>
        <dbReference type="ARBA" id="ARBA00004514"/>
    </source>
</evidence>
<protein>
    <recommendedName>
        <fullName evidence="7">Flagellar protein FliT</fullName>
    </recommendedName>
</protein>
<reference evidence="9" key="1">
    <citation type="journal article" date="2019" name="Int. J. Syst. Evol. Microbiol.">
        <title>The Global Catalogue of Microorganisms (GCM) 10K type strain sequencing project: providing services to taxonomists for standard genome sequencing and annotation.</title>
        <authorList>
            <consortium name="The Broad Institute Genomics Platform"/>
            <consortium name="The Broad Institute Genome Sequencing Center for Infectious Disease"/>
            <person name="Wu L."/>
            <person name="Ma J."/>
        </authorList>
    </citation>
    <scope>NUCLEOTIDE SEQUENCE [LARGE SCALE GENOMIC DNA]</scope>
    <source>
        <strain evidence="9">IBRC-M 10987</strain>
    </source>
</reference>
<keyword evidence="9" id="KW-1185">Reference proteome</keyword>
<keyword evidence="2" id="KW-0963">Cytoplasm</keyword>
<evidence type="ECO:0000256" key="4">
    <source>
        <dbReference type="ARBA" id="ARBA00023186"/>
    </source>
</evidence>